<protein>
    <submittedName>
        <fullName evidence="1">19.7 kDa protein</fullName>
    </submittedName>
</protein>
<proteinExistence type="predicted"/>
<accession>A0A2R2Y3J1</accession>
<sequence>MDLSFIIVQILSALYNNDLTALYILINAYKNIADTVGDGVINDPQAEIGVIKAYVATTATTELHKVILFESIDSAFAYDPVGCITYIARSLVKHSEHVCEIVKATELYEVCSGKRGSRKYLKYLSDQCSSRHMMLTQAGLAAADEAEALRTNHFVSSNGYVTNCGLARMLTLTLCNGAL</sequence>
<name>A0A2R2Y3J1_9CLOS</name>
<evidence type="ECO:0000313" key="1">
    <source>
        <dbReference type="EMBL" id="ATG84358.1"/>
    </source>
</evidence>
<organism evidence="1">
    <name type="scientific">Grapevine leafroll-associated virus 3</name>
    <dbReference type="NCBI Taxonomy" id="55951"/>
    <lineage>
        <taxon>Viruses</taxon>
        <taxon>Riboviria</taxon>
        <taxon>Orthornavirae</taxon>
        <taxon>Kitrinoviricota</taxon>
        <taxon>Alsuviricetes</taxon>
        <taxon>Martellivirales</taxon>
        <taxon>Closteroviridae</taxon>
        <taxon>Ampelovirus</taxon>
        <taxon>Ampelovirus trivitis</taxon>
    </lineage>
</organism>
<gene>
    <name evidence="1" type="primary">ORF10</name>
</gene>
<dbReference type="EMBL" id="KY073324">
    <property type="protein sequence ID" value="ATG84358.1"/>
    <property type="molecule type" value="Genomic_RNA"/>
</dbReference>
<reference evidence="1" key="1">
    <citation type="submission" date="2016-10" db="EMBL/GenBank/DDBJ databases">
        <title>Deep sequencing analysis of viruses infecting grapevines: Discovery of two new groups of novel genetic variants of grapevine leafroll-associated virus 3.</title>
        <authorList>
            <person name="Xiao H."/>
            <person name="Meng B."/>
        </authorList>
    </citation>
    <scope>NUCLEOTIDE SEQUENCE</scope>
    <source>
        <strain evidence="1">8415B</strain>
    </source>
</reference>